<keyword evidence="3" id="KW-0786">Thiamine pyrophosphate</keyword>
<accession>A0A1F6DKD8</accession>
<evidence type="ECO:0000256" key="2">
    <source>
        <dbReference type="ARBA" id="ARBA00005623"/>
    </source>
</evidence>
<feature type="domain" description="Xylulose 5-phosphate/Fructose 6-phosphate phosphoketolase C-terminal" evidence="5">
    <location>
        <begin position="579"/>
        <end position="783"/>
    </location>
</feature>
<dbReference type="SUPFAM" id="SSF52518">
    <property type="entry name" value="Thiamin diphosphate-binding fold (THDP-binding)"/>
    <property type="match status" value="2"/>
</dbReference>
<dbReference type="STRING" id="1798491.A3C87_00635"/>
<dbReference type="AlphaFoldDB" id="A0A1F6DKD8"/>
<gene>
    <name evidence="7" type="ORF">A3C87_00635</name>
</gene>
<dbReference type="Gene3D" id="3.40.50.970">
    <property type="match status" value="2"/>
</dbReference>
<reference evidence="7 8" key="1">
    <citation type="journal article" date="2016" name="Nat. Commun.">
        <title>Thousands of microbial genomes shed light on interconnected biogeochemical processes in an aquifer system.</title>
        <authorList>
            <person name="Anantharaman K."/>
            <person name="Brown C.T."/>
            <person name="Hug L.A."/>
            <person name="Sharon I."/>
            <person name="Castelle C.J."/>
            <person name="Probst A.J."/>
            <person name="Thomas B.C."/>
            <person name="Singh A."/>
            <person name="Wilkins M.J."/>
            <person name="Karaoz U."/>
            <person name="Brodie E.L."/>
            <person name="Williams K.H."/>
            <person name="Hubbard S.S."/>
            <person name="Banfield J.F."/>
        </authorList>
    </citation>
    <scope>NUCLEOTIDE SEQUENCE [LARGE SCALE GENOMIC DNA]</scope>
</reference>
<keyword evidence="4" id="KW-0456">Lyase</keyword>
<proteinExistence type="inferred from homology"/>
<dbReference type="InterPro" id="IPR019790">
    <property type="entry name" value="Xul5P/Fru6P_PKetolase_CS"/>
</dbReference>
<protein>
    <submittedName>
        <fullName evidence="7">Phosphoketolase</fullName>
    </submittedName>
</protein>
<name>A0A1F6DKD8_9BACT</name>
<dbReference type="PIRSF" id="PIRSF017245">
    <property type="entry name" value="Phosphoketolase"/>
    <property type="match status" value="1"/>
</dbReference>
<organism evidence="7 8">
    <name type="scientific">Candidatus Kaiserbacteria bacterium RIFCSPHIGHO2_02_FULL_49_34</name>
    <dbReference type="NCBI Taxonomy" id="1798491"/>
    <lineage>
        <taxon>Bacteria</taxon>
        <taxon>Candidatus Kaiseribacteriota</taxon>
    </lineage>
</organism>
<evidence type="ECO:0000256" key="1">
    <source>
        <dbReference type="ARBA" id="ARBA00001964"/>
    </source>
</evidence>
<dbReference type="NCBIfam" id="NF003616">
    <property type="entry name" value="PRK05261.1-1"/>
    <property type="match status" value="1"/>
</dbReference>
<dbReference type="PANTHER" id="PTHR31273">
    <property type="entry name" value="PHOSPHOKETOLASE-RELATED"/>
    <property type="match status" value="1"/>
</dbReference>
<dbReference type="Pfam" id="PF09363">
    <property type="entry name" value="XFP_C"/>
    <property type="match status" value="1"/>
</dbReference>
<dbReference type="InterPro" id="IPR029061">
    <property type="entry name" value="THDP-binding"/>
</dbReference>
<dbReference type="GO" id="GO:0016832">
    <property type="term" value="F:aldehyde-lyase activity"/>
    <property type="evidence" value="ECO:0007669"/>
    <property type="project" value="InterPro"/>
</dbReference>
<dbReference type="InterPro" id="IPR009014">
    <property type="entry name" value="Transketo_C/PFOR_II"/>
</dbReference>
<dbReference type="InterPro" id="IPR019789">
    <property type="entry name" value="Xul5P/Fru6P_PKetolase_ThDP_BS"/>
</dbReference>
<evidence type="ECO:0000313" key="7">
    <source>
        <dbReference type="EMBL" id="OGG61888.1"/>
    </source>
</evidence>
<dbReference type="NCBIfam" id="NF003619">
    <property type="entry name" value="PRK05261.1-4"/>
    <property type="match status" value="1"/>
</dbReference>
<feature type="domain" description="Xylulose 5-phosphate/Fructose 6-phosphate phosphoketolase N-terminal" evidence="6">
    <location>
        <begin position="6"/>
        <end position="360"/>
    </location>
</feature>
<dbReference type="InterPro" id="IPR005593">
    <property type="entry name" value="Xul5P/Fru6P_PKetolase"/>
</dbReference>
<dbReference type="InterPro" id="IPR018969">
    <property type="entry name" value="Xul5P/Fru6P_PKetolase_C"/>
</dbReference>
<sequence>MISTDALKRYVRAANYLSAAQIYLRDNVLLEKPLAHIDVKPRLLGHWGTCPGINFTYAQLNALISEKEQQMMFVLGPGHGFPALQANLFLEGSLGDVDANLPVSTEGIMHLCRNFSWPYGYPSHSNPEAPGVILEGGELGYALATAYGTVLDNPDLITAVLIGDGEAETGPTATAWHCNKFVDPKTSGAVLPIVHVNGYKISGPTIYGRMTDAELSHLFTGYGYTVYIVDAADTRDVYAVMQATLRAAHAQIHTIQTAARGSEAQVAEVPKWPMIILRTPKGWTGIAELDGEKLEGNHLSHQVIAKEAATNPAHLTALETWLRSYNFPELFTDGTFAEDIRAIIPPAELRMGSSKHARGGSPAYTPLELPDIETYTEDANVPGTVGSSSMRRTGAYLTEVFARNSEAKNFRLFSPDETYSNKLDEVFTKTSRAWVGKREAWDKDLAPDGRVMEMLSEHTLQGMYMGYVLTGRHGIFASYEAFIQIVVSMVDQYAKFLKIARSVSWRGKVPSLNYILTSSGWRQDHNGFSHQNPGFVDDMLNRQGCFVNAYYPPDGNTTLACLKRCLASTQEINIITAGKTLEPRWLTPAEAQKAVDAGIMTWDFASDDRPDIIIATIGDYLTKEGLAALDIVKRETPNVRIRFVNIITLNALGIGSGECALPHANFNDYFTHDKPVLFNFHGYPQTLKQMLFDYACNGSGRRFLVHGYEENGSTTTPFDMHIRNNTDRYSLAIEVWEEMVTAGVVARTKADELIKQYRKKLTDHRAYIIENAIDPEEIDAWTWTPRTK</sequence>
<dbReference type="Proteomes" id="UP000176511">
    <property type="component" value="Unassembled WGS sequence"/>
</dbReference>
<evidence type="ECO:0000259" key="5">
    <source>
        <dbReference type="Pfam" id="PF09363"/>
    </source>
</evidence>
<comment type="similarity">
    <text evidence="2">Belongs to the XFP family.</text>
</comment>
<dbReference type="InterPro" id="IPR018970">
    <property type="entry name" value="Xul5P/Fru6P_PKetolase_N"/>
</dbReference>
<dbReference type="GO" id="GO:0005975">
    <property type="term" value="P:carbohydrate metabolic process"/>
    <property type="evidence" value="ECO:0007669"/>
    <property type="project" value="InterPro"/>
</dbReference>
<dbReference type="Pfam" id="PF09364">
    <property type="entry name" value="XFP_N"/>
    <property type="match status" value="1"/>
</dbReference>
<evidence type="ECO:0000256" key="3">
    <source>
        <dbReference type="ARBA" id="ARBA00023052"/>
    </source>
</evidence>
<evidence type="ECO:0000259" key="6">
    <source>
        <dbReference type="Pfam" id="PF09364"/>
    </source>
</evidence>
<dbReference type="PANTHER" id="PTHR31273:SF0">
    <property type="entry name" value="PHOSPHOKETOLASE-RELATED"/>
    <property type="match status" value="1"/>
</dbReference>
<evidence type="ECO:0000313" key="8">
    <source>
        <dbReference type="Proteomes" id="UP000176511"/>
    </source>
</evidence>
<dbReference type="Pfam" id="PF03894">
    <property type="entry name" value="XFP"/>
    <property type="match status" value="1"/>
</dbReference>
<evidence type="ECO:0000256" key="4">
    <source>
        <dbReference type="ARBA" id="ARBA00023239"/>
    </source>
</evidence>
<comment type="cofactor">
    <cofactor evidence="1">
        <name>thiamine diphosphate</name>
        <dbReference type="ChEBI" id="CHEBI:58937"/>
    </cofactor>
</comment>
<comment type="caution">
    <text evidence="7">The sequence shown here is derived from an EMBL/GenBank/DDBJ whole genome shotgun (WGS) entry which is preliminary data.</text>
</comment>
<dbReference type="EMBL" id="MFLE01000014">
    <property type="protein sequence ID" value="OGG61888.1"/>
    <property type="molecule type" value="Genomic_DNA"/>
</dbReference>
<dbReference type="Gene3D" id="3.40.50.920">
    <property type="match status" value="1"/>
</dbReference>
<dbReference type="PROSITE" id="PS60002">
    <property type="entry name" value="PHOSPHOKETOLASE_1"/>
    <property type="match status" value="1"/>
</dbReference>
<dbReference type="PROSITE" id="PS60003">
    <property type="entry name" value="PHOSPHOKETOLASE_2"/>
    <property type="match status" value="1"/>
</dbReference>